<dbReference type="Proteomes" id="UP000507470">
    <property type="component" value="Unassembled WGS sequence"/>
</dbReference>
<feature type="transmembrane region" description="Helical" evidence="2">
    <location>
        <begin position="25"/>
        <end position="45"/>
    </location>
</feature>
<name>A0A6J8ESN7_MYTCO</name>
<keyword evidence="2" id="KW-0472">Membrane</keyword>
<evidence type="ECO:0000256" key="1">
    <source>
        <dbReference type="SAM" id="MobiDB-lite"/>
    </source>
</evidence>
<dbReference type="OrthoDB" id="10494012at2759"/>
<keyword evidence="4" id="KW-1185">Reference proteome</keyword>
<evidence type="ECO:0000313" key="3">
    <source>
        <dbReference type="EMBL" id="CAC5423604.1"/>
    </source>
</evidence>
<keyword evidence="2" id="KW-1133">Transmembrane helix</keyword>
<dbReference type="AlphaFoldDB" id="A0A6J8ESN7"/>
<reference evidence="3 4" key="1">
    <citation type="submission" date="2020-06" db="EMBL/GenBank/DDBJ databases">
        <authorList>
            <person name="Li R."/>
            <person name="Bekaert M."/>
        </authorList>
    </citation>
    <scope>NUCLEOTIDE SEQUENCE [LARGE SCALE GENOMIC DNA]</scope>
    <source>
        <strain evidence="4">wild</strain>
    </source>
</reference>
<dbReference type="EMBL" id="CACVKT020009827">
    <property type="protein sequence ID" value="CAC5423604.1"/>
    <property type="molecule type" value="Genomic_DNA"/>
</dbReference>
<sequence>MFSAAVFHLAADHPSVEKSSFSSDTLVIVLLIIIAVLVTGVVLYVRYMKQRFRKRLSVNPTRRNGNENDYYAEINEDNMKQTTSQENDNLDISTVETPVVENSGIVLVNEEPSSASSDHDRNASENLDDGYERPYNTLLANYQTKDNHVYLTIKKSS</sequence>
<evidence type="ECO:0000313" key="4">
    <source>
        <dbReference type="Proteomes" id="UP000507470"/>
    </source>
</evidence>
<keyword evidence="2" id="KW-0812">Transmembrane</keyword>
<feature type="region of interest" description="Disordered" evidence="1">
    <location>
        <begin position="109"/>
        <end position="132"/>
    </location>
</feature>
<organism evidence="3 4">
    <name type="scientific">Mytilus coruscus</name>
    <name type="common">Sea mussel</name>
    <dbReference type="NCBI Taxonomy" id="42192"/>
    <lineage>
        <taxon>Eukaryota</taxon>
        <taxon>Metazoa</taxon>
        <taxon>Spiralia</taxon>
        <taxon>Lophotrochozoa</taxon>
        <taxon>Mollusca</taxon>
        <taxon>Bivalvia</taxon>
        <taxon>Autobranchia</taxon>
        <taxon>Pteriomorphia</taxon>
        <taxon>Mytilida</taxon>
        <taxon>Mytiloidea</taxon>
        <taxon>Mytilidae</taxon>
        <taxon>Mytilinae</taxon>
        <taxon>Mytilus</taxon>
    </lineage>
</organism>
<proteinExistence type="predicted"/>
<protein>
    <submittedName>
        <fullName evidence="3">Uncharacterized protein</fullName>
    </submittedName>
</protein>
<accession>A0A6J8ESN7</accession>
<evidence type="ECO:0000256" key="2">
    <source>
        <dbReference type="SAM" id="Phobius"/>
    </source>
</evidence>
<gene>
    <name evidence="3" type="ORF">MCOR_55588</name>
</gene>